<evidence type="ECO:0000256" key="1">
    <source>
        <dbReference type="ARBA" id="ARBA00022723"/>
    </source>
</evidence>
<feature type="binding site" evidence="5">
    <location>
        <position position="157"/>
    </location>
    <ligand>
        <name>Mn(2+)</name>
        <dbReference type="ChEBI" id="CHEBI:29035"/>
        <label>1</label>
    </ligand>
</feature>
<organism evidence="9 10">
    <name type="scientific">Vitreoscilla stercoraria</name>
    <dbReference type="NCBI Taxonomy" id="61"/>
    <lineage>
        <taxon>Bacteria</taxon>
        <taxon>Pseudomonadati</taxon>
        <taxon>Pseudomonadota</taxon>
        <taxon>Betaproteobacteria</taxon>
        <taxon>Neisseriales</taxon>
        <taxon>Neisseriaceae</taxon>
        <taxon>Vitreoscilla</taxon>
    </lineage>
</organism>
<keyword evidence="10" id="KW-1185">Reference proteome</keyword>
<sequence length="316" mass="34363">MWQASDSKIWQGRDDSRESPTAKRVFQTIHSLQTWQPEQTAQHVALLGFASDVGVARNLGRVGAAKAPPVLRQALANMASQTSAYPLLDAGDIHYPDGDLDAAQNEFAQAVQAIHAHQGKTLVLGGGHETAFAHGSGLYAAYPDQRIAIINFDPHLDLRRHHQATSGTPFAQLAQLAHTQNRPFDYTCIGASGAANTAALLQDAEHLGVNIVWDTDIHWGNVNAVLSHIEQVLSRADIVYLTIDLDVLPSYQMPAVSAPAALGIALDLLIHLITPILQSGRLVGADVAEFNPDFDIDKQGARVAARLLWHIWQTWR</sequence>
<evidence type="ECO:0000256" key="4">
    <source>
        <dbReference type="ARBA" id="ARBA00023211"/>
    </source>
</evidence>
<protein>
    <recommendedName>
        <fullName evidence="5 6">Formimidoylglutamase</fullName>
        <ecNumber evidence="5 6">3.5.3.8</ecNumber>
    </recommendedName>
    <alternativeName>
        <fullName evidence="5">Formiminoglutamase</fullName>
    </alternativeName>
    <alternativeName>
        <fullName evidence="5">Formiminoglutamate hydrolase</fullName>
    </alternativeName>
</protein>
<dbReference type="EMBL" id="CP091512">
    <property type="protein sequence ID" value="UOO91478.1"/>
    <property type="molecule type" value="Genomic_DNA"/>
</dbReference>
<dbReference type="NCBIfam" id="TIGR01227">
    <property type="entry name" value="hutG"/>
    <property type="match status" value="1"/>
</dbReference>
<dbReference type="PIRSF" id="PIRSF036979">
    <property type="entry name" value="Arginase"/>
    <property type="match status" value="1"/>
</dbReference>
<keyword evidence="4 5" id="KW-0464">Manganese</keyword>
<feature type="binding site" evidence="5">
    <location>
        <position position="128"/>
    </location>
    <ligand>
        <name>Mn(2+)</name>
        <dbReference type="ChEBI" id="CHEBI:29035"/>
        <label>1</label>
    </ligand>
</feature>
<dbReference type="InterPro" id="IPR006035">
    <property type="entry name" value="Ureohydrolase"/>
</dbReference>
<accession>A0ABY4E6S5</accession>
<comment type="pathway">
    <text evidence="5">Amino-acid degradation; L-histidine degradation into L-glutamate; L-glutamate from N-formimidoyl-L-glutamate (hydrolase route): step 1/1.</text>
</comment>
<feature type="binding site" evidence="5">
    <location>
        <position position="246"/>
    </location>
    <ligand>
        <name>Mn(2+)</name>
        <dbReference type="ChEBI" id="CHEBI:29035"/>
        <label>2</label>
    </ligand>
</feature>
<dbReference type="Pfam" id="PF00491">
    <property type="entry name" value="Arginase"/>
    <property type="match status" value="1"/>
</dbReference>
<evidence type="ECO:0000256" key="6">
    <source>
        <dbReference type="NCBIfam" id="TIGR01227"/>
    </source>
</evidence>
<dbReference type="GO" id="GO:0050415">
    <property type="term" value="F:formimidoylglutamase activity"/>
    <property type="evidence" value="ECO:0007669"/>
    <property type="project" value="UniProtKB-EC"/>
</dbReference>
<evidence type="ECO:0000256" key="8">
    <source>
        <dbReference type="SAM" id="MobiDB-lite"/>
    </source>
</evidence>
<comment type="function">
    <text evidence="5">Catalyzes the conversion of N-formimidoyl-L-glutamate to L-glutamate and formamide.</text>
</comment>
<keyword evidence="2 5" id="KW-0378">Hydrolase</keyword>
<feature type="compositionally biased region" description="Basic and acidic residues" evidence="8">
    <location>
        <begin position="11"/>
        <end position="21"/>
    </location>
</feature>
<evidence type="ECO:0000313" key="10">
    <source>
        <dbReference type="Proteomes" id="UP000832034"/>
    </source>
</evidence>
<keyword evidence="1 5" id="KW-0479">Metal-binding</keyword>
<evidence type="ECO:0000256" key="7">
    <source>
        <dbReference type="PROSITE-ProRule" id="PRU00742"/>
    </source>
</evidence>
<keyword evidence="3 5" id="KW-0369">Histidine metabolism</keyword>
<dbReference type="PANTHER" id="PTHR11358">
    <property type="entry name" value="ARGINASE/AGMATINASE"/>
    <property type="match status" value="1"/>
</dbReference>
<evidence type="ECO:0000313" key="9">
    <source>
        <dbReference type="EMBL" id="UOO91478.1"/>
    </source>
</evidence>
<feature type="binding site" evidence="5">
    <location>
        <position position="153"/>
    </location>
    <ligand>
        <name>Mn(2+)</name>
        <dbReference type="ChEBI" id="CHEBI:29035"/>
        <label>1</label>
    </ligand>
</feature>
<feature type="binding site" evidence="5">
    <location>
        <position position="153"/>
    </location>
    <ligand>
        <name>Mn(2+)</name>
        <dbReference type="ChEBI" id="CHEBI:29035"/>
        <label>2</label>
    </ligand>
</feature>
<evidence type="ECO:0000256" key="3">
    <source>
        <dbReference type="ARBA" id="ARBA00022808"/>
    </source>
</evidence>
<dbReference type="CDD" id="cd09988">
    <property type="entry name" value="Formimidoylglutamase"/>
    <property type="match status" value="1"/>
</dbReference>
<gene>
    <name evidence="5 9" type="primary">hutG</name>
    <name evidence="9" type="ORF">LVJ81_07315</name>
</gene>
<evidence type="ECO:0000256" key="2">
    <source>
        <dbReference type="ARBA" id="ARBA00022801"/>
    </source>
</evidence>
<dbReference type="RefSeq" id="WP_019959068.1">
    <property type="nucleotide sequence ID" value="NZ_CP091512.1"/>
</dbReference>
<dbReference type="Proteomes" id="UP000832034">
    <property type="component" value="Chromosome"/>
</dbReference>
<dbReference type="InterPro" id="IPR023696">
    <property type="entry name" value="Ureohydrolase_dom_sf"/>
</dbReference>
<dbReference type="InterPro" id="IPR005923">
    <property type="entry name" value="HutG"/>
</dbReference>
<comment type="catalytic activity">
    <reaction evidence="5">
        <text>N-formimidoyl-L-glutamate + H2O = formamide + L-glutamate</text>
        <dbReference type="Rhea" id="RHEA:22492"/>
        <dbReference type="ChEBI" id="CHEBI:15377"/>
        <dbReference type="ChEBI" id="CHEBI:16397"/>
        <dbReference type="ChEBI" id="CHEBI:29985"/>
        <dbReference type="ChEBI" id="CHEBI:58928"/>
        <dbReference type="EC" id="3.5.3.8"/>
    </reaction>
</comment>
<dbReference type="Gene3D" id="3.40.800.10">
    <property type="entry name" value="Ureohydrolase domain"/>
    <property type="match status" value="1"/>
</dbReference>
<comment type="cofactor">
    <cofactor evidence="5">
        <name>Mn(2+)</name>
        <dbReference type="ChEBI" id="CHEBI:29035"/>
    </cofactor>
    <text evidence="5">Binds 2 manganese ions per subunit.</text>
</comment>
<feature type="binding site" evidence="5">
    <location>
        <position position="155"/>
    </location>
    <ligand>
        <name>Mn(2+)</name>
        <dbReference type="ChEBI" id="CHEBI:29035"/>
        <label>2</label>
    </ligand>
</feature>
<reference evidence="9" key="2">
    <citation type="journal article" date="2022" name="Res Sq">
        <title>Evolution of multicellular longitudinally dividing oral cavity symbionts (Neisseriaceae).</title>
        <authorList>
            <person name="Nyongesa S."/>
            <person name="Weber P."/>
            <person name="Bernet E."/>
            <person name="Pullido F."/>
            <person name="Nieckarz M."/>
            <person name="Delaby M."/>
            <person name="Nieves C."/>
            <person name="Viehboeck T."/>
            <person name="Krause N."/>
            <person name="Rivera-Millot A."/>
            <person name="Nakamura A."/>
            <person name="Vischer N."/>
            <person name="VanNieuwenhze M."/>
            <person name="Brun Y."/>
            <person name="Cava F."/>
            <person name="Bulgheresi S."/>
            <person name="Veyrier F."/>
        </authorList>
    </citation>
    <scope>NUCLEOTIDE SEQUENCE</scope>
    <source>
        <strain evidence="9">SAG 1488-6</strain>
    </source>
</reference>
<feature type="region of interest" description="Disordered" evidence="8">
    <location>
        <begin position="1"/>
        <end position="21"/>
    </location>
</feature>
<evidence type="ECO:0000256" key="5">
    <source>
        <dbReference type="HAMAP-Rule" id="MF_00737"/>
    </source>
</evidence>
<reference evidence="9" key="1">
    <citation type="submission" date="2021-12" db="EMBL/GenBank/DDBJ databases">
        <authorList>
            <person name="Veyrier F.J."/>
        </authorList>
    </citation>
    <scope>NUCLEOTIDE SEQUENCE</scope>
    <source>
        <strain evidence="9">SAG 1488-6</strain>
    </source>
</reference>
<dbReference type="SUPFAM" id="SSF52768">
    <property type="entry name" value="Arginase/deacetylase"/>
    <property type="match status" value="1"/>
</dbReference>
<dbReference type="PROSITE" id="PS51409">
    <property type="entry name" value="ARGINASE_2"/>
    <property type="match status" value="1"/>
</dbReference>
<proteinExistence type="inferred from homology"/>
<feature type="binding site" evidence="5">
    <location>
        <position position="244"/>
    </location>
    <ligand>
        <name>Mn(2+)</name>
        <dbReference type="ChEBI" id="CHEBI:29035"/>
        <label>1</label>
    </ligand>
</feature>
<dbReference type="HAMAP" id="MF_00737">
    <property type="entry name" value="Formimidoylglutam"/>
    <property type="match status" value="1"/>
</dbReference>
<feature type="binding site" evidence="5">
    <location>
        <position position="244"/>
    </location>
    <ligand>
        <name>Mn(2+)</name>
        <dbReference type="ChEBI" id="CHEBI:29035"/>
        <label>2</label>
    </ligand>
</feature>
<comment type="similarity">
    <text evidence="5 7">Belongs to the arginase family.</text>
</comment>
<dbReference type="EC" id="3.5.3.8" evidence="5 6"/>
<dbReference type="PANTHER" id="PTHR11358:SF35">
    <property type="entry name" value="FORMIMIDOYLGLUTAMASE"/>
    <property type="match status" value="1"/>
</dbReference>
<name>A0ABY4E6S5_VITST</name>